<evidence type="ECO:0000313" key="1">
    <source>
        <dbReference type="EMBL" id="ETS30056.1"/>
    </source>
</evidence>
<accession>W3V2C2</accession>
<reference evidence="1 2" key="1">
    <citation type="submission" date="2013-11" db="EMBL/GenBank/DDBJ databases">
        <title>Elucidation of the Photorhabdus temperata genome and generation of transposon mutant library to identify motility mutants.</title>
        <authorList>
            <person name="Hurst S.G.IV."/>
            <person name="Micheals B."/>
            <person name="Abebe-Akele F."/>
            <person name="Rowedder H."/>
            <person name="Bullock H."/>
            <person name="Jackobeck R."/>
            <person name="Janicki E."/>
            <person name="Tisa L.S."/>
        </authorList>
    </citation>
    <scope>NUCLEOTIDE SEQUENCE [LARGE SCALE GENOMIC DNA]</scope>
    <source>
        <strain evidence="1 2">NC19</strain>
    </source>
</reference>
<sequence length="34" mass="3992">MSNKKVQAPCLKRFIKLELMESDLLETAEQLDIR</sequence>
<keyword evidence="2" id="KW-1185">Reference proteome</keyword>
<dbReference type="PATRIC" id="fig|1004151.3.peg.3849"/>
<dbReference type="EMBL" id="AYSJ01000014">
    <property type="protein sequence ID" value="ETS30056.1"/>
    <property type="molecule type" value="Genomic_DNA"/>
</dbReference>
<comment type="caution">
    <text evidence="1">The sequence shown here is derived from an EMBL/GenBank/DDBJ whole genome shotgun (WGS) entry which is preliminary data.</text>
</comment>
<evidence type="ECO:0000313" key="2">
    <source>
        <dbReference type="Proteomes" id="UP000018957"/>
    </source>
</evidence>
<dbReference type="Proteomes" id="UP000018957">
    <property type="component" value="Unassembled WGS sequence"/>
</dbReference>
<protein>
    <submittedName>
        <fullName evidence="1">Uncharacterized protein</fullName>
    </submittedName>
</protein>
<gene>
    <name evidence="1" type="ORF">PTE_03386</name>
</gene>
<name>W3V2C2_9GAMM</name>
<dbReference type="AlphaFoldDB" id="W3V2C2"/>
<organism evidence="1 2">
    <name type="scientific">Photorhabdus khanii NC19</name>
    <dbReference type="NCBI Taxonomy" id="1004151"/>
    <lineage>
        <taxon>Bacteria</taxon>
        <taxon>Pseudomonadati</taxon>
        <taxon>Pseudomonadota</taxon>
        <taxon>Gammaproteobacteria</taxon>
        <taxon>Enterobacterales</taxon>
        <taxon>Morganellaceae</taxon>
        <taxon>Photorhabdus</taxon>
    </lineage>
</organism>
<proteinExistence type="predicted"/>